<sequence length="471" mass="53531">MNSKRPKSSHSKQAPPNEPHCPSPSLPPEIIREILGHFDLSRCNPNSNHDESLRDPDVVLDLMAVSMVCREWYNVAHSMIPYKDLRDPFRPRNDAAHSIDQPWDLRIQRFAALLVTAYKLDIPYHKPIRILPVSLSTQADFKVREAILGILRLTKPNRLQISVTEETSRITRSRVSERRRFLAAMAKHITSISHLEMVFPGPKGTRNARKPPADDPHLADLIEDMQPSLLTIQLRNNPDAKTQSALSSCTKVRSASFKCCEVRIAATILRGLSQLCDLYLSNMMGPGMEHLLMGLSSECVQLETIHIANTAQIQRIQSAEDTLRLASALQTLLARSERLKYLDLISLSYVNDDVLRTTAQSCRDLRSMIMSSYDDRTLTGAEVWTAETSPWLKLKYMCFPSHCLVPGFVEQLVKECPSLSGICLSKRFAEDPTATEMLERHGFQRRDGSMNSWKNERPKYFDGVREIHRIF</sequence>
<accession>A0A433QF88</accession>
<dbReference type="Proteomes" id="UP000274822">
    <property type="component" value="Unassembled WGS sequence"/>
</dbReference>
<feature type="compositionally biased region" description="Basic residues" evidence="1">
    <location>
        <begin position="1"/>
        <end position="10"/>
    </location>
</feature>
<gene>
    <name evidence="2" type="ORF">BC938DRAFT_481863</name>
</gene>
<evidence type="ECO:0000313" key="2">
    <source>
        <dbReference type="EMBL" id="RUS28456.1"/>
    </source>
</evidence>
<name>A0A433QF88_9FUNG</name>
<protein>
    <submittedName>
        <fullName evidence="2">Uncharacterized protein</fullName>
    </submittedName>
</protein>
<keyword evidence="3" id="KW-1185">Reference proteome</keyword>
<dbReference type="InterPro" id="IPR032675">
    <property type="entry name" value="LRR_dom_sf"/>
</dbReference>
<organism evidence="2 3">
    <name type="scientific">Jimgerdemannia flammicorona</name>
    <dbReference type="NCBI Taxonomy" id="994334"/>
    <lineage>
        <taxon>Eukaryota</taxon>
        <taxon>Fungi</taxon>
        <taxon>Fungi incertae sedis</taxon>
        <taxon>Mucoromycota</taxon>
        <taxon>Mucoromycotina</taxon>
        <taxon>Endogonomycetes</taxon>
        <taxon>Endogonales</taxon>
        <taxon>Endogonaceae</taxon>
        <taxon>Jimgerdemannia</taxon>
    </lineage>
</organism>
<dbReference type="SUPFAM" id="SSF52047">
    <property type="entry name" value="RNI-like"/>
    <property type="match status" value="1"/>
</dbReference>
<dbReference type="CDD" id="cd09917">
    <property type="entry name" value="F-box_SF"/>
    <property type="match status" value="1"/>
</dbReference>
<dbReference type="AlphaFoldDB" id="A0A433QF88"/>
<evidence type="ECO:0000313" key="3">
    <source>
        <dbReference type="Proteomes" id="UP000274822"/>
    </source>
</evidence>
<feature type="compositionally biased region" description="Pro residues" evidence="1">
    <location>
        <begin position="16"/>
        <end position="26"/>
    </location>
</feature>
<dbReference type="EMBL" id="RBNJ01006600">
    <property type="protein sequence ID" value="RUS28456.1"/>
    <property type="molecule type" value="Genomic_DNA"/>
</dbReference>
<reference evidence="2 3" key="1">
    <citation type="journal article" date="2018" name="New Phytol.">
        <title>Phylogenomics of Endogonaceae and evolution of mycorrhizas within Mucoromycota.</title>
        <authorList>
            <person name="Chang Y."/>
            <person name="Desiro A."/>
            <person name="Na H."/>
            <person name="Sandor L."/>
            <person name="Lipzen A."/>
            <person name="Clum A."/>
            <person name="Barry K."/>
            <person name="Grigoriev I.V."/>
            <person name="Martin F.M."/>
            <person name="Stajich J.E."/>
            <person name="Smith M.E."/>
            <person name="Bonito G."/>
            <person name="Spatafora J.W."/>
        </authorList>
    </citation>
    <scope>NUCLEOTIDE SEQUENCE [LARGE SCALE GENOMIC DNA]</scope>
    <source>
        <strain evidence="2 3">AD002</strain>
    </source>
</reference>
<evidence type="ECO:0000256" key="1">
    <source>
        <dbReference type="SAM" id="MobiDB-lite"/>
    </source>
</evidence>
<dbReference type="Gene3D" id="3.80.10.10">
    <property type="entry name" value="Ribonuclease Inhibitor"/>
    <property type="match status" value="1"/>
</dbReference>
<proteinExistence type="predicted"/>
<comment type="caution">
    <text evidence="2">The sequence shown here is derived from an EMBL/GenBank/DDBJ whole genome shotgun (WGS) entry which is preliminary data.</text>
</comment>
<feature type="region of interest" description="Disordered" evidence="1">
    <location>
        <begin position="1"/>
        <end position="26"/>
    </location>
</feature>